<dbReference type="RefSeq" id="WP_068708705.1">
    <property type="nucleotide sequence ID" value="NZ_BAAAXQ010000025.1"/>
</dbReference>
<evidence type="ECO:0000256" key="7">
    <source>
        <dbReference type="ARBA" id="ARBA00022840"/>
    </source>
</evidence>
<keyword evidence="9" id="KW-0472">Membrane</keyword>
<keyword evidence="12" id="KW-1185">Reference proteome</keyword>
<dbReference type="InterPro" id="IPR036890">
    <property type="entry name" value="HATPase_C_sf"/>
</dbReference>
<evidence type="ECO:0000259" key="10">
    <source>
        <dbReference type="Pfam" id="PF07730"/>
    </source>
</evidence>
<dbReference type="InterPro" id="IPR011712">
    <property type="entry name" value="Sig_transdc_His_kin_sub3_dim/P"/>
</dbReference>
<reference evidence="11 12" key="1">
    <citation type="journal article" date="2019" name="Int. J. Syst. Evol. Microbiol.">
        <title>The Global Catalogue of Microorganisms (GCM) 10K type strain sequencing project: providing services to taxonomists for standard genome sequencing and annotation.</title>
        <authorList>
            <consortium name="The Broad Institute Genomics Platform"/>
            <consortium name="The Broad Institute Genome Sequencing Center for Infectious Disease"/>
            <person name="Wu L."/>
            <person name="Ma J."/>
        </authorList>
    </citation>
    <scope>NUCLEOTIDE SEQUENCE [LARGE SCALE GENOMIC DNA]</scope>
    <source>
        <strain evidence="11 12">JCM 8736</strain>
    </source>
</reference>
<accession>A0ABN3Y2X0</accession>
<evidence type="ECO:0000256" key="9">
    <source>
        <dbReference type="SAM" id="Phobius"/>
    </source>
</evidence>
<proteinExistence type="predicted"/>
<evidence type="ECO:0000256" key="1">
    <source>
        <dbReference type="ARBA" id="ARBA00000085"/>
    </source>
</evidence>
<dbReference type="Proteomes" id="UP001501577">
    <property type="component" value="Unassembled WGS sequence"/>
</dbReference>
<dbReference type="CDD" id="cd16917">
    <property type="entry name" value="HATPase_UhpB-NarQ-NarX-like"/>
    <property type="match status" value="1"/>
</dbReference>
<keyword evidence="4" id="KW-0808">Transferase</keyword>
<evidence type="ECO:0000256" key="4">
    <source>
        <dbReference type="ARBA" id="ARBA00022679"/>
    </source>
</evidence>
<keyword evidence="3" id="KW-0597">Phosphoprotein</keyword>
<protein>
    <recommendedName>
        <fullName evidence="2">histidine kinase</fullName>
        <ecNumber evidence="2">2.7.13.3</ecNumber>
    </recommendedName>
</protein>
<evidence type="ECO:0000313" key="12">
    <source>
        <dbReference type="Proteomes" id="UP001501577"/>
    </source>
</evidence>
<keyword evidence="9" id="KW-0812">Transmembrane</keyword>
<keyword evidence="8" id="KW-0902">Two-component regulatory system</keyword>
<sequence length="367" mass="41980">MIFFWISSVVMLITWALGIYTTSVASNFFLFSALFFVLYFIIPILKNLYKIIDLCLLPLLVLAMFENILLLWLIIGTLLVYASIYLSTKSLSIYLGYLTFIIVLAPLLDQEWLLALIGLLASVLFSFFVISWKQADVEKERYKDKYESVYSLYRASKRQVGDLEKVTRQEERNQIAREIHDSVGHRLTALTMQLEAARLQAKDSESQKTFMQLKTLAQDSLADTRSAVKTFKTEDTAGLQAVIQLIRKLESESQLRVAITMKTGVLGIVLSNQQSVTLYRSIQEALTNMMRHSLSRQAAIEFQIIAQRDLRFQVTHPLKEKITITEGFGLTNMRERLSEIDGRLTVRQLGGELHVMGQFPLEVKNDD</sequence>
<gene>
    <name evidence="11" type="ORF">GCM10019998_08060</name>
</gene>
<feature type="transmembrane region" description="Helical" evidence="9">
    <location>
        <begin position="113"/>
        <end position="132"/>
    </location>
</feature>
<dbReference type="Gene3D" id="1.20.5.1930">
    <property type="match status" value="1"/>
</dbReference>
<evidence type="ECO:0000256" key="3">
    <source>
        <dbReference type="ARBA" id="ARBA00022553"/>
    </source>
</evidence>
<dbReference type="Pfam" id="PF07730">
    <property type="entry name" value="HisKA_3"/>
    <property type="match status" value="1"/>
</dbReference>
<feature type="transmembrane region" description="Helical" evidence="9">
    <location>
        <begin position="57"/>
        <end position="85"/>
    </location>
</feature>
<dbReference type="GO" id="GO:0016301">
    <property type="term" value="F:kinase activity"/>
    <property type="evidence" value="ECO:0007669"/>
    <property type="project" value="UniProtKB-KW"/>
</dbReference>
<keyword evidence="5" id="KW-0547">Nucleotide-binding</keyword>
<dbReference type="Gene3D" id="3.30.565.10">
    <property type="entry name" value="Histidine kinase-like ATPase, C-terminal domain"/>
    <property type="match status" value="1"/>
</dbReference>
<evidence type="ECO:0000256" key="2">
    <source>
        <dbReference type="ARBA" id="ARBA00012438"/>
    </source>
</evidence>
<keyword evidence="6 11" id="KW-0418">Kinase</keyword>
<feature type="domain" description="Signal transduction histidine kinase subgroup 3 dimerisation and phosphoacceptor" evidence="10">
    <location>
        <begin position="171"/>
        <end position="234"/>
    </location>
</feature>
<comment type="caution">
    <text evidence="11">The sequence shown here is derived from an EMBL/GenBank/DDBJ whole genome shotgun (WGS) entry which is preliminary data.</text>
</comment>
<evidence type="ECO:0000256" key="6">
    <source>
        <dbReference type="ARBA" id="ARBA00022777"/>
    </source>
</evidence>
<evidence type="ECO:0000313" key="11">
    <source>
        <dbReference type="EMBL" id="GAA3014380.1"/>
    </source>
</evidence>
<evidence type="ECO:0000256" key="5">
    <source>
        <dbReference type="ARBA" id="ARBA00022741"/>
    </source>
</evidence>
<feature type="transmembrane region" description="Helical" evidence="9">
    <location>
        <begin position="91"/>
        <end position="108"/>
    </location>
</feature>
<dbReference type="EC" id="2.7.13.3" evidence="2"/>
<keyword evidence="7" id="KW-0067">ATP-binding</keyword>
<organism evidence="11 12">
    <name type="scientific">Tetragenococcus solitarius</name>
    <dbReference type="NCBI Taxonomy" id="71453"/>
    <lineage>
        <taxon>Bacteria</taxon>
        <taxon>Bacillati</taxon>
        <taxon>Bacillota</taxon>
        <taxon>Bacilli</taxon>
        <taxon>Lactobacillales</taxon>
        <taxon>Enterococcaceae</taxon>
        <taxon>Tetragenococcus</taxon>
    </lineage>
</organism>
<dbReference type="EMBL" id="BAAAXQ010000025">
    <property type="protein sequence ID" value="GAA3014380.1"/>
    <property type="molecule type" value="Genomic_DNA"/>
</dbReference>
<dbReference type="PANTHER" id="PTHR24421">
    <property type="entry name" value="NITRATE/NITRITE SENSOR PROTEIN NARX-RELATED"/>
    <property type="match status" value="1"/>
</dbReference>
<keyword evidence="9" id="KW-1133">Transmembrane helix</keyword>
<evidence type="ECO:0000256" key="8">
    <source>
        <dbReference type="ARBA" id="ARBA00023012"/>
    </source>
</evidence>
<comment type="catalytic activity">
    <reaction evidence="1">
        <text>ATP + protein L-histidine = ADP + protein N-phospho-L-histidine.</text>
        <dbReference type="EC" id="2.7.13.3"/>
    </reaction>
</comment>
<feature type="transmembrane region" description="Helical" evidence="9">
    <location>
        <begin position="28"/>
        <end position="45"/>
    </location>
</feature>
<dbReference type="PANTHER" id="PTHR24421:SF10">
    <property type="entry name" value="NITRATE_NITRITE SENSOR PROTEIN NARQ"/>
    <property type="match status" value="1"/>
</dbReference>
<name>A0ABN3Y2X0_9ENTE</name>
<dbReference type="InterPro" id="IPR050482">
    <property type="entry name" value="Sensor_HK_TwoCompSys"/>
</dbReference>